<accession>A0A6N8KZB1</accession>
<organism evidence="1 2">
    <name type="scientific">Sphingobacterium humi</name>
    <dbReference type="NCBI Taxonomy" id="1796905"/>
    <lineage>
        <taxon>Bacteria</taxon>
        <taxon>Pseudomonadati</taxon>
        <taxon>Bacteroidota</taxon>
        <taxon>Sphingobacteriia</taxon>
        <taxon>Sphingobacteriales</taxon>
        <taxon>Sphingobacteriaceae</taxon>
        <taxon>Sphingobacterium</taxon>
    </lineage>
</organism>
<dbReference type="Proteomes" id="UP000435036">
    <property type="component" value="Unassembled WGS sequence"/>
</dbReference>
<gene>
    <name evidence="1" type="ORF">GQF63_09040</name>
</gene>
<keyword evidence="2" id="KW-1185">Reference proteome</keyword>
<evidence type="ECO:0000313" key="2">
    <source>
        <dbReference type="Proteomes" id="UP000435036"/>
    </source>
</evidence>
<protein>
    <submittedName>
        <fullName evidence="1">Uncharacterized protein</fullName>
    </submittedName>
</protein>
<name>A0A6N8KZB1_9SPHI</name>
<dbReference type="RefSeq" id="WP_160368901.1">
    <property type="nucleotide sequence ID" value="NZ_WSQA01000005.1"/>
</dbReference>
<dbReference type="EMBL" id="WSQA01000005">
    <property type="protein sequence ID" value="MVZ62164.1"/>
    <property type="molecule type" value="Genomic_DNA"/>
</dbReference>
<comment type="caution">
    <text evidence="1">The sequence shown here is derived from an EMBL/GenBank/DDBJ whole genome shotgun (WGS) entry which is preliminary data.</text>
</comment>
<proteinExistence type="predicted"/>
<evidence type="ECO:0000313" key="1">
    <source>
        <dbReference type="EMBL" id="MVZ62164.1"/>
    </source>
</evidence>
<reference evidence="1 2" key="1">
    <citation type="submission" date="2019-12" db="EMBL/GenBank/DDBJ databases">
        <authorList>
            <person name="Dong K."/>
        </authorList>
    </citation>
    <scope>NUCLEOTIDE SEQUENCE [LARGE SCALE GENOMIC DNA]</scope>
    <source>
        <strain evidence="1 2">JCM 31225</strain>
    </source>
</reference>
<dbReference type="OrthoDB" id="9862268at2"/>
<dbReference type="AlphaFoldDB" id="A0A6N8KZB1"/>
<sequence>MNKELLDKYIKERKVIEFLEKLELQGINTYNDKYIRLLEILIYLINNVNDRDFVTIQQYLFKTIYKVKGDLFNSEERIESFIKLLRKNSNPNYDNITSFNQRFILNLEDNIEELNGVHLKSYLKNALLSFNEDCLRKLINKNADYKSIINVFYCCVNAMELPERKVIISDEAIKTFLEYIEVNPIEYLSHFIRPYYSQGPTKGRAEYYLHVGEPFLSQIFMNGEFKSFLNRQDKESKLVSDIANFYNYINNHPSKTDKIVMIFSNDNTESENLNNHLKLESDAHVWVRPGCRPTDYKE</sequence>